<keyword evidence="1" id="KW-1133">Transmembrane helix</keyword>
<evidence type="ECO:0000256" key="1">
    <source>
        <dbReference type="SAM" id="Phobius"/>
    </source>
</evidence>
<evidence type="ECO:0000313" key="2">
    <source>
        <dbReference type="EMBL" id="KKM97772.1"/>
    </source>
</evidence>
<dbReference type="EMBL" id="LAZR01005710">
    <property type="protein sequence ID" value="KKM97772.1"/>
    <property type="molecule type" value="Genomic_DNA"/>
</dbReference>
<accession>A0A0F9PX84</accession>
<keyword evidence="1" id="KW-0812">Transmembrane</keyword>
<reference evidence="2" key="1">
    <citation type="journal article" date="2015" name="Nature">
        <title>Complex archaea that bridge the gap between prokaryotes and eukaryotes.</title>
        <authorList>
            <person name="Spang A."/>
            <person name="Saw J.H."/>
            <person name="Jorgensen S.L."/>
            <person name="Zaremba-Niedzwiedzka K."/>
            <person name="Martijn J."/>
            <person name="Lind A.E."/>
            <person name="van Eijk R."/>
            <person name="Schleper C."/>
            <person name="Guy L."/>
            <person name="Ettema T.J."/>
        </authorList>
    </citation>
    <scope>NUCLEOTIDE SEQUENCE</scope>
</reference>
<protein>
    <submittedName>
        <fullName evidence="2">Uncharacterized protein</fullName>
    </submittedName>
</protein>
<feature type="transmembrane region" description="Helical" evidence="1">
    <location>
        <begin position="5"/>
        <end position="22"/>
    </location>
</feature>
<gene>
    <name evidence="2" type="ORF">LCGC14_1164820</name>
</gene>
<dbReference type="AlphaFoldDB" id="A0A0F9PX84"/>
<sequence>MIIKIISVLDIIAGALLIYFGMSHNYGIIFSGVSGWCAGRVIGEGMIELLSSKQESKK</sequence>
<proteinExistence type="predicted"/>
<organism evidence="2">
    <name type="scientific">marine sediment metagenome</name>
    <dbReference type="NCBI Taxonomy" id="412755"/>
    <lineage>
        <taxon>unclassified sequences</taxon>
        <taxon>metagenomes</taxon>
        <taxon>ecological metagenomes</taxon>
    </lineage>
</organism>
<name>A0A0F9PX84_9ZZZZ</name>
<keyword evidence="1" id="KW-0472">Membrane</keyword>
<comment type="caution">
    <text evidence="2">The sequence shown here is derived from an EMBL/GenBank/DDBJ whole genome shotgun (WGS) entry which is preliminary data.</text>
</comment>